<keyword evidence="2" id="KW-1185">Reference proteome</keyword>
<gene>
    <name evidence="1" type="ORF">DW352_05900</name>
</gene>
<protein>
    <submittedName>
        <fullName evidence="1">Uncharacterized protein</fullName>
    </submittedName>
</protein>
<reference evidence="1 2" key="1">
    <citation type="submission" date="2018-07" db="EMBL/GenBank/DDBJ databases">
        <authorList>
            <person name="Quirk P.G."/>
            <person name="Krulwich T.A."/>
        </authorList>
    </citation>
    <scope>NUCLEOTIDE SEQUENCE [LARGE SCALE GENOMIC DNA]</scope>
    <source>
        <strain evidence="1 2">CC-BB4</strain>
    </source>
</reference>
<evidence type="ECO:0000313" key="2">
    <source>
        <dbReference type="Proteomes" id="UP000254889"/>
    </source>
</evidence>
<organism evidence="1 2">
    <name type="scientific">Pseudolabrys taiwanensis</name>
    <dbReference type="NCBI Taxonomy" id="331696"/>
    <lineage>
        <taxon>Bacteria</taxon>
        <taxon>Pseudomonadati</taxon>
        <taxon>Pseudomonadota</taxon>
        <taxon>Alphaproteobacteria</taxon>
        <taxon>Hyphomicrobiales</taxon>
        <taxon>Xanthobacteraceae</taxon>
        <taxon>Pseudolabrys</taxon>
    </lineage>
</organism>
<sequence length="170" mass="18916">MTTTTKPAAMANAKTNAALDELYDGLVRVTRTAIDQLERKLNAPPPPVTVPFSDDPDVCAARRWLSDHYALWLFCDNAACLRACRCRGRHVACYRFTMDRVPDDAIAGMRLCLDAHVAGEDPLKLRGEQRRAIDALIAWRRRFGLTPLPWSVAPAKPRPHQARAAHGTDS</sequence>
<evidence type="ECO:0000313" key="1">
    <source>
        <dbReference type="EMBL" id="AXK80088.1"/>
    </source>
</evidence>
<dbReference type="RefSeq" id="WP_115689405.1">
    <property type="nucleotide sequence ID" value="NZ_CP031417.1"/>
</dbReference>
<dbReference type="AlphaFoldDB" id="A0A345ZT41"/>
<proteinExistence type="predicted"/>
<dbReference type="EMBL" id="CP031417">
    <property type="protein sequence ID" value="AXK80088.1"/>
    <property type="molecule type" value="Genomic_DNA"/>
</dbReference>
<accession>A0A345ZT41</accession>
<dbReference type="Proteomes" id="UP000254889">
    <property type="component" value="Chromosome"/>
</dbReference>
<dbReference type="KEGG" id="ptaw:DW352_05900"/>
<name>A0A345ZT41_9HYPH</name>